<sequence length="362" mass="39492">MEQDKYKISVRLNGKEQKIEDRIREDDSSKNTHNVQDVSEEIVAARDDAAEDLTEIIPQPDNIIDFGSKQEERKRNQQPYWDDGFSEKSPKLPFKRKKKSYHAKNKPKFPVMLVVALFSAVVVGLSLGFMVLTVFTGNGASTAGAGETVTSAIPTAAEAGGNTLPDLALEVVQGGAFGEQSTGQEIVAKLQEQGLAAALTQSTDPIYMFIGAGGDRAQATKISSLYEGYGQDTYLKTYRVDGQTVTGQAEEVTSWFTNAISHYKELLQLTVDGFGGGSLLTSERIEQVEKTTASLQADRDQAFTNLNQPVQDQALALGDNLVLAGDKLSAYVNSKEEKDLWQAQQALLDALVNYELIVEALQ</sequence>
<gene>
    <name evidence="3" type="ORF">MF646_13330</name>
</gene>
<evidence type="ECO:0000256" key="2">
    <source>
        <dbReference type="SAM" id="Phobius"/>
    </source>
</evidence>
<dbReference type="Proteomes" id="UP001139150">
    <property type="component" value="Unassembled WGS sequence"/>
</dbReference>
<evidence type="ECO:0000313" key="4">
    <source>
        <dbReference type="Proteomes" id="UP001139150"/>
    </source>
</evidence>
<evidence type="ECO:0008006" key="5">
    <source>
        <dbReference type="Google" id="ProtNLM"/>
    </source>
</evidence>
<dbReference type="EMBL" id="JAKRYL010000013">
    <property type="protein sequence ID" value="MCL7748104.1"/>
    <property type="molecule type" value="Genomic_DNA"/>
</dbReference>
<comment type="caution">
    <text evidence="3">The sequence shown here is derived from an EMBL/GenBank/DDBJ whole genome shotgun (WGS) entry which is preliminary data.</text>
</comment>
<protein>
    <recommendedName>
        <fullName evidence="5">Stage II sporulation protein B</fullName>
    </recommendedName>
</protein>
<organism evidence="3 4">
    <name type="scientific">Halalkalibacter alkaliphilus</name>
    <dbReference type="NCBI Taxonomy" id="2917993"/>
    <lineage>
        <taxon>Bacteria</taxon>
        <taxon>Bacillati</taxon>
        <taxon>Bacillota</taxon>
        <taxon>Bacilli</taxon>
        <taxon>Bacillales</taxon>
        <taxon>Bacillaceae</taxon>
        <taxon>Halalkalibacter</taxon>
    </lineage>
</organism>
<reference evidence="3" key="1">
    <citation type="submission" date="2022-02" db="EMBL/GenBank/DDBJ databases">
        <title>Halalkalibacter sp. nov. isolated from Lonar Lake, India.</title>
        <authorList>
            <person name="Joshi A."/>
            <person name="Thite S."/>
            <person name="Lodha T."/>
        </authorList>
    </citation>
    <scope>NUCLEOTIDE SEQUENCE</scope>
    <source>
        <strain evidence="3">MEB205</strain>
    </source>
</reference>
<feature type="transmembrane region" description="Helical" evidence="2">
    <location>
        <begin position="109"/>
        <end position="132"/>
    </location>
</feature>
<evidence type="ECO:0000256" key="1">
    <source>
        <dbReference type="SAM" id="MobiDB-lite"/>
    </source>
</evidence>
<feature type="compositionally biased region" description="Basic and acidic residues" evidence="1">
    <location>
        <begin position="19"/>
        <end position="30"/>
    </location>
</feature>
<feature type="region of interest" description="Disordered" evidence="1">
    <location>
        <begin position="19"/>
        <end position="38"/>
    </location>
</feature>
<feature type="region of interest" description="Disordered" evidence="1">
    <location>
        <begin position="68"/>
        <end position="87"/>
    </location>
</feature>
<evidence type="ECO:0000313" key="3">
    <source>
        <dbReference type="EMBL" id="MCL7748104.1"/>
    </source>
</evidence>
<name>A0A9X2I738_9BACI</name>
<dbReference type="AlphaFoldDB" id="A0A9X2I738"/>
<keyword evidence="2" id="KW-1133">Transmembrane helix</keyword>
<proteinExistence type="predicted"/>
<keyword evidence="2" id="KW-0812">Transmembrane</keyword>
<dbReference type="RefSeq" id="WP_250096998.1">
    <property type="nucleotide sequence ID" value="NZ_JAKRYL010000013.1"/>
</dbReference>
<keyword evidence="2" id="KW-0472">Membrane</keyword>
<accession>A0A9X2I738</accession>
<keyword evidence="4" id="KW-1185">Reference proteome</keyword>